<evidence type="ECO:0000313" key="3">
    <source>
        <dbReference type="Proteomes" id="UP000237438"/>
    </source>
</evidence>
<protein>
    <submittedName>
        <fullName evidence="2">Uncharacterized protein</fullName>
    </submittedName>
</protein>
<dbReference type="Proteomes" id="UP000237438">
    <property type="component" value="Unassembled WGS sequence"/>
</dbReference>
<evidence type="ECO:0000256" key="1">
    <source>
        <dbReference type="SAM" id="Coils"/>
    </source>
</evidence>
<dbReference type="STRING" id="225359.A0A2S4Q187"/>
<comment type="caution">
    <text evidence="2">The sequence shown here is derived from an EMBL/GenBank/DDBJ whole genome shotgun (WGS) entry which is preliminary data.</text>
</comment>
<reference evidence="2 3" key="1">
    <citation type="submission" date="2017-10" db="EMBL/GenBank/DDBJ databases">
        <title>Development of genomic resources for the powdery mildew, Erysiphe pulchra.</title>
        <authorList>
            <person name="Wadl P.A."/>
            <person name="Mack B.M."/>
            <person name="Moore G."/>
            <person name="Beltz S.B."/>
        </authorList>
    </citation>
    <scope>NUCLEOTIDE SEQUENCE [LARGE SCALE GENOMIC DNA]</scope>
    <source>
        <strain evidence="2">Cflorida</strain>
    </source>
</reference>
<dbReference type="EMBL" id="PEDP01000039">
    <property type="protein sequence ID" value="POS88036.1"/>
    <property type="molecule type" value="Genomic_DNA"/>
</dbReference>
<dbReference type="OrthoDB" id="5405126at2759"/>
<accession>A0A2S4Q187</accession>
<evidence type="ECO:0000313" key="2">
    <source>
        <dbReference type="EMBL" id="POS88036.1"/>
    </source>
</evidence>
<organism evidence="2 3">
    <name type="scientific">Erysiphe pulchra</name>
    <dbReference type="NCBI Taxonomy" id="225359"/>
    <lineage>
        <taxon>Eukaryota</taxon>
        <taxon>Fungi</taxon>
        <taxon>Dikarya</taxon>
        <taxon>Ascomycota</taxon>
        <taxon>Pezizomycotina</taxon>
        <taxon>Leotiomycetes</taxon>
        <taxon>Erysiphales</taxon>
        <taxon>Erysiphaceae</taxon>
        <taxon>Erysiphe</taxon>
    </lineage>
</organism>
<proteinExistence type="predicted"/>
<keyword evidence="3" id="KW-1185">Reference proteome</keyword>
<name>A0A2S4Q187_9PEZI</name>
<sequence length="419" mass="48478">MNIPKCFGGFRSSRNTFQYAYIQISRKGQKLSTSSVLQKLGPVPKMSGVLNSELEERLEKFRAVAVLPRHLAKNQQVLVYNKKYASMLENEKITARIAGEEFRLKYINVIKDIPRIKMFLYDILPLMKDKEDWRVLPNVLHGLKNTGFKMKLPIAEKLVRTACINGRQNVILECLRRTKDTGMDLSHPNFTKTVLFWICFKAFEQDKSIECVSKSLSMAEQILEMLEDEKYTGSKYKNISIHQRNHPEILGIPLCIAALRASKFKDNKDKDLRVAKYATEFVCKSIATPLLPTSNDVRQAQTVQDLENMVKNLRNTQKDEELTKAIKSRNYEREILQSQIAKWLHWLMLNILVVKGIRLALPILDSTFQHKQQLQEKLADLEENIESIQSVWREVHAIQGKDPQSFTLSKLLRLDVNEM</sequence>
<keyword evidence="1" id="KW-0175">Coiled coil</keyword>
<dbReference type="AlphaFoldDB" id="A0A2S4Q187"/>
<feature type="coiled-coil region" evidence="1">
    <location>
        <begin position="364"/>
        <end position="391"/>
    </location>
</feature>
<gene>
    <name evidence="2" type="ORF">EPUL_000645</name>
</gene>